<sequence length="302" mass="32562">SENAPGERLGPERGQANRFSAQLGLARCLLELGQRASALEAIAAARELAPAAWEPSYWRGRSLLVAGEPAAALEAFTEAGRLCEAGGGERSADLAVYTAVADWRSGRGAAALEVIVAQLKKAPGRLELYAELTDPAVRDAARQAWAGKRLKEMKANQGRIDRLEAELQGRPLEASAAIYAGLASAYSRFREPGAYDYLFLASDLDPANVIVLKNLLNIMSRPQDVFFRLRLLRRLLAAEAGSEAALYGMADIFLKLHVRLDEARKLVQSGLDSHPDSSRLRTLQTQLAAQGAGASSQGKERP</sequence>
<accession>A0A382QCF6</accession>
<dbReference type="SUPFAM" id="SSF48452">
    <property type="entry name" value="TPR-like"/>
    <property type="match status" value="1"/>
</dbReference>
<dbReference type="InterPro" id="IPR011990">
    <property type="entry name" value="TPR-like_helical_dom_sf"/>
</dbReference>
<dbReference type="Gene3D" id="1.25.40.10">
    <property type="entry name" value="Tetratricopeptide repeat domain"/>
    <property type="match status" value="1"/>
</dbReference>
<dbReference type="EMBL" id="UINC01112949">
    <property type="protein sequence ID" value="SVC82242.1"/>
    <property type="molecule type" value="Genomic_DNA"/>
</dbReference>
<gene>
    <name evidence="1" type="ORF">METZ01_LOCUS335096</name>
</gene>
<feature type="non-terminal residue" evidence="1">
    <location>
        <position position="1"/>
    </location>
</feature>
<dbReference type="Pfam" id="PF14559">
    <property type="entry name" value="TPR_19"/>
    <property type="match status" value="1"/>
</dbReference>
<organism evidence="1">
    <name type="scientific">marine metagenome</name>
    <dbReference type="NCBI Taxonomy" id="408172"/>
    <lineage>
        <taxon>unclassified sequences</taxon>
        <taxon>metagenomes</taxon>
        <taxon>ecological metagenomes</taxon>
    </lineage>
</organism>
<evidence type="ECO:0000313" key="1">
    <source>
        <dbReference type="EMBL" id="SVC82242.1"/>
    </source>
</evidence>
<name>A0A382QCF6_9ZZZZ</name>
<dbReference type="AlphaFoldDB" id="A0A382QCF6"/>
<evidence type="ECO:0008006" key="2">
    <source>
        <dbReference type="Google" id="ProtNLM"/>
    </source>
</evidence>
<protein>
    <recommendedName>
        <fullName evidence="2">Tetratricopeptide repeat protein</fullName>
    </recommendedName>
</protein>
<proteinExistence type="predicted"/>
<reference evidence="1" key="1">
    <citation type="submission" date="2018-05" db="EMBL/GenBank/DDBJ databases">
        <authorList>
            <person name="Lanie J.A."/>
            <person name="Ng W.-L."/>
            <person name="Kazmierczak K.M."/>
            <person name="Andrzejewski T.M."/>
            <person name="Davidsen T.M."/>
            <person name="Wayne K.J."/>
            <person name="Tettelin H."/>
            <person name="Glass J.I."/>
            <person name="Rusch D."/>
            <person name="Podicherti R."/>
            <person name="Tsui H.-C.T."/>
            <person name="Winkler M.E."/>
        </authorList>
    </citation>
    <scope>NUCLEOTIDE SEQUENCE</scope>
</reference>